<protein>
    <submittedName>
        <fullName evidence="5">Ribosomal protein S7</fullName>
    </submittedName>
</protein>
<sequence length="176" mass="21105">MELNDQNNLIRNSFIKMLLKKGKKSIAENLYNNILIELRKKTKQKPLFILIKTIDILAPKLKLINVPVSKRRTRKKKNKYFLMFLNKEKQVKDAVNWLLSFSRKRKTNFLKNILNEILGTFNNKSKSIVKRDDTYIEIQKLRYNIKFNSTVNLLDKEEDFSTFSQKKKNKYLLFKK</sequence>
<geneLocation type="mitochondrion" evidence="5"/>
<evidence type="ECO:0000313" key="6">
    <source>
        <dbReference type="Proteomes" id="UP000030745"/>
    </source>
</evidence>
<evidence type="ECO:0000256" key="1">
    <source>
        <dbReference type="ARBA" id="ARBA00007151"/>
    </source>
</evidence>
<accession>A0A067BLU0</accession>
<evidence type="ECO:0000256" key="2">
    <source>
        <dbReference type="ARBA" id="ARBA00022980"/>
    </source>
</evidence>
<feature type="domain" description="Small ribosomal subunit protein uS7" evidence="4">
    <location>
        <begin position="9"/>
        <end position="134"/>
    </location>
</feature>
<dbReference type="GeneID" id="24143048"/>
<dbReference type="OrthoDB" id="9972728at2759"/>
<dbReference type="GO" id="GO:0006412">
    <property type="term" value="P:translation"/>
    <property type="evidence" value="ECO:0007669"/>
    <property type="project" value="InterPro"/>
</dbReference>
<dbReference type="Pfam" id="PF00177">
    <property type="entry name" value="Ribosomal_S7"/>
    <property type="match status" value="1"/>
</dbReference>
<proteinExistence type="inferred from homology"/>
<keyword evidence="5" id="KW-0496">Mitochondrion</keyword>
<evidence type="ECO:0000259" key="4">
    <source>
        <dbReference type="Pfam" id="PF00177"/>
    </source>
</evidence>
<dbReference type="InterPro" id="IPR023798">
    <property type="entry name" value="Ribosomal_uS7_dom"/>
</dbReference>
<keyword evidence="2 5" id="KW-0689">Ribosomal protein</keyword>
<dbReference type="CDD" id="cd00323">
    <property type="entry name" value="uS7"/>
    <property type="match status" value="1"/>
</dbReference>
<dbReference type="EMBL" id="KK584631">
    <property type="protein sequence ID" value="KDO15677.1"/>
    <property type="molecule type" value="Genomic_DNA"/>
</dbReference>
<dbReference type="GO" id="GO:0005840">
    <property type="term" value="C:ribosome"/>
    <property type="evidence" value="ECO:0007669"/>
    <property type="project" value="UniProtKB-KW"/>
</dbReference>
<dbReference type="Gene3D" id="1.10.455.10">
    <property type="entry name" value="Ribosomal protein S7 domain"/>
    <property type="match status" value="1"/>
</dbReference>
<evidence type="ECO:0000256" key="3">
    <source>
        <dbReference type="ARBA" id="ARBA00023274"/>
    </source>
</evidence>
<dbReference type="InterPro" id="IPR036823">
    <property type="entry name" value="Ribosomal_uS7_dom_sf"/>
</dbReference>
<comment type="similarity">
    <text evidence="1">Belongs to the universal ribosomal protein uS7 family.</text>
</comment>
<evidence type="ECO:0000313" key="5">
    <source>
        <dbReference type="EMBL" id="KDO15677.1"/>
    </source>
</evidence>
<dbReference type="AlphaFoldDB" id="A0A067BLU0"/>
<dbReference type="Proteomes" id="UP000030745">
    <property type="component" value="Mitochondrion"/>
</dbReference>
<gene>
    <name evidence="5" type="ORF">SPRG_35012</name>
</gene>
<dbReference type="PIRSF" id="PIRSF002122">
    <property type="entry name" value="RPS7p_RPS7a_RPS5e_RPS7o"/>
    <property type="match status" value="1"/>
</dbReference>
<keyword evidence="6" id="KW-1185">Reference proteome</keyword>
<dbReference type="VEuPathDB" id="FungiDB:SPRG_35012"/>
<keyword evidence="3" id="KW-0687">Ribonucleoprotein</keyword>
<dbReference type="RefSeq" id="XP_012213607.1">
    <property type="nucleotide sequence ID" value="NW_012157837.1"/>
</dbReference>
<organism evidence="5 6">
    <name type="scientific">Saprolegnia parasitica (strain CBS 223.65)</name>
    <dbReference type="NCBI Taxonomy" id="695850"/>
    <lineage>
        <taxon>Eukaryota</taxon>
        <taxon>Sar</taxon>
        <taxon>Stramenopiles</taxon>
        <taxon>Oomycota</taxon>
        <taxon>Saprolegniomycetes</taxon>
        <taxon>Saprolegniales</taxon>
        <taxon>Saprolegniaceae</taxon>
        <taxon>Saprolegnia</taxon>
    </lineage>
</organism>
<dbReference type="SUPFAM" id="SSF47973">
    <property type="entry name" value="Ribosomal protein S7"/>
    <property type="match status" value="1"/>
</dbReference>
<name>A0A067BLU0_SAPPC</name>
<dbReference type="InterPro" id="IPR000235">
    <property type="entry name" value="Ribosomal_uS7"/>
</dbReference>
<reference evidence="5 6" key="1">
    <citation type="journal article" date="2013" name="PLoS Genet.">
        <title>Distinctive expansion of potential virulence genes in the genome of the oomycete fish pathogen Saprolegnia parasitica.</title>
        <authorList>
            <person name="Jiang R.H."/>
            <person name="de Bruijn I."/>
            <person name="Haas B.J."/>
            <person name="Belmonte R."/>
            <person name="Lobach L."/>
            <person name="Christie J."/>
            <person name="van den Ackerveken G."/>
            <person name="Bottin A."/>
            <person name="Bulone V."/>
            <person name="Diaz-Moreno S.M."/>
            <person name="Dumas B."/>
            <person name="Fan L."/>
            <person name="Gaulin E."/>
            <person name="Govers F."/>
            <person name="Grenville-Briggs L.J."/>
            <person name="Horner N.R."/>
            <person name="Levin J.Z."/>
            <person name="Mammella M."/>
            <person name="Meijer H.J."/>
            <person name="Morris P."/>
            <person name="Nusbaum C."/>
            <person name="Oome S."/>
            <person name="Phillips A.J."/>
            <person name="van Rooyen D."/>
            <person name="Rzeszutek E."/>
            <person name="Saraiva M."/>
            <person name="Secombes C.J."/>
            <person name="Seidl M.F."/>
            <person name="Snel B."/>
            <person name="Stassen J.H."/>
            <person name="Sykes S."/>
            <person name="Tripathy S."/>
            <person name="van den Berg H."/>
            <person name="Vega-Arreguin J.C."/>
            <person name="Wawra S."/>
            <person name="Young S.K."/>
            <person name="Zeng Q."/>
            <person name="Dieguez-Uribeondo J."/>
            <person name="Russ C."/>
            <person name="Tyler B.M."/>
            <person name="van West P."/>
        </authorList>
    </citation>
    <scope>NUCLEOTIDE SEQUENCE [LARGE SCALE GENOMIC DNA]</scope>
    <source>
        <strain evidence="5 6">CBS 223.65</strain>
    </source>
</reference>
<dbReference type="GO" id="GO:1990904">
    <property type="term" value="C:ribonucleoprotein complex"/>
    <property type="evidence" value="ECO:0007669"/>
    <property type="project" value="UniProtKB-KW"/>
</dbReference>